<proteinExistence type="predicted"/>
<feature type="region of interest" description="Disordered" evidence="1">
    <location>
        <begin position="695"/>
        <end position="724"/>
    </location>
</feature>
<feature type="compositionally biased region" description="Acidic residues" evidence="1">
    <location>
        <begin position="698"/>
        <end position="708"/>
    </location>
</feature>
<accession>A0A1H2PU25</accession>
<evidence type="ECO:0000313" key="3">
    <source>
        <dbReference type="Proteomes" id="UP000243719"/>
    </source>
</evidence>
<sequence>MTLHSAADLAQRRRALGEFDRRRNAPESSRQSERRRNVRLADAQRGGDDREVRRADVMRAIFYSVLLCTHASPARRFPVAGVGRSAARGQPLELSETAGPQCVGWPALRGAVATGEAAGAGVEAGRVARWRAPRIGADRAVLVGERRQSATIAAPARNRRAPVSQEAVSGLSAAIAVDRERCRRSPLSPLDVTVHLPSDERAADAGARRACTRLLLDDYECLALTYDTRALLDSARTLSALELQGQLGEERLGLAAEETLVSLRQDIGLGPCASSGRTRLELLADQLQAHSWQRFLNHTFLGASGAAARYADPLAALDAVASWAQCEPAACVFSEYMRFDGQRRVVLGATLLRHLARAGSLYLSERDAGLGKHVIVPASVSRPVLVLFIARFNADWRYADRARSLVRNPYPHWPGSTDIRFDGVCFRGATRLSMKNDAATLDRALPYYPGEDCRTRIGASAVIDQLHPVGTLSHTLRTVLNLLSEKRLEGPMIGEESLPGMLATLSRIAVAWRNPPGAREVHPGWLAALHLAYSNGLEPLSMPQLRAFWDEQLYAQVTRLLDAYRADPDAQSPWLAHRLSLLPPPRRSPSDYALVRWMRLLRDDLKRELALFDAGDERSELVDAAEIDCLRRWRLDVLDTLQFYRTPSEHFDMVCLYAHQRLQALLPGDHNWSFEEIEAEAAKYGATPNDLYGWLLPDDPDEDREASDESTPTSSTRTGSGDKPAQFAAASTYFLNAVRAHQRLVARAAESVREEGKRLTRGRVLNRARTLKAADPPSAVTHHVVTPGMLLGFLPLVGDVSVLLDDVSHRRVINSIIDAATMFLPVADMYAGQIDEVLSHEVTATFAGDTAPLLNREEREVVAAGVPGHVRVVRTGAVYRTINPVTREVIDDGRLVTHEVNADAYVSVLVRELHPSIQTLASNRFTVSAIQKLLHGVEHFSDPLAQDCPSFARFFRFAKRAPALLQEKVRRTFDHARRRSPTFRLLLARAGLAPREWTIHIGPRMQCRTIFAEDNALGADRIHLGVEKDVEQLSYMGVSGFVQMTYERAVLHELVHALTRLPDTTFEMPYGEQEAAVRGLAMDLQALRSTLGPSPIQERRRRSLEQELHAAREALNVGRTGMAEQRGPIVYFVDRILQESEETFGTNEERVMYLAGPNSDALRREIMAVRREEALSRLHEENALLDRAWVERLTVSSQSLLANGERVGDRPAVIAFKQFIDRLGRPPESKPSDAWLDAPATAPRFDMRPELETGVRDMLKDVTQTSATFQRLLHEWSADWRKNPVLTFSGSGKDGVPDVLNRRIDVAARHHIVTAFGTHRISPLRAVVSGIVTLMLNDLRFPPSATGLDRGRSLAVVLEQRILDENGAMEPMRVNAALYIEAAIPAGIDKTISRLTRTALMENKVIEALRKEMR</sequence>
<feature type="compositionally biased region" description="Basic and acidic residues" evidence="1">
    <location>
        <begin position="15"/>
        <end position="35"/>
    </location>
</feature>
<organism evidence="2 3">
    <name type="scientific">Chitinasiproducens palmae</name>
    <dbReference type="NCBI Taxonomy" id="1770053"/>
    <lineage>
        <taxon>Bacteria</taxon>
        <taxon>Pseudomonadati</taxon>
        <taxon>Pseudomonadota</taxon>
        <taxon>Betaproteobacteria</taxon>
        <taxon>Burkholderiales</taxon>
        <taxon>Burkholderiaceae</taxon>
        <taxon>Chitinasiproducens</taxon>
    </lineage>
</organism>
<evidence type="ECO:0000256" key="1">
    <source>
        <dbReference type="SAM" id="MobiDB-lite"/>
    </source>
</evidence>
<reference evidence="3" key="1">
    <citation type="submission" date="2016-09" db="EMBL/GenBank/DDBJ databases">
        <authorList>
            <person name="Varghese N."/>
            <person name="Submissions S."/>
        </authorList>
    </citation>
    <scope>NUCLEOTIDE SEQUENCE [LARGE SCALE GENOMIC DNA]</scope>
    <source>
        <strain evidence="3">JS23</strain>
    </source>
</reference>
<keyword evidence="3" id="KW-1185">Reference proteome</keyword>
<name>A0A1H2PU25_9BURK</name>
<dbReference type="EMBL" id="FNLO01000012">
    <property type="protein sequence ID" value="SDV50654.1"/>
    <property type="molecule type" value="Genomic_DNA"/>
</dbReference>
<feature type="region of interest" description="Disordered" evidence="1">
    <location>
        <begin position="14"/>
        <end position="49"/>
    </location>
</feature>
<dbReference type="Proteomes" id="UP000243719">
    <property type="component" value="Unassembled WGS sequence"/>
</dbReference>
<gene>
    <name evidence="2" type="ORF">SAMN05216551_112164</name>
</gene>
<protein>
    <submittedName>
        <fullName evidence="2">Uncharacterized protein</fullName>
    </submittedName>
</protein>
<feature type="compositionally biased region" description="Low complexity" evidence="1">
    <location>
        <begin position="710"/>
        <end position="721"/>
    </location>
</feature>
<evidence type="ECO:0000313" key="2">
    <source>
        <dbReference type="EMBL" id="SDV50654.1"/>
    </source>
</evidence>